<dbReference type="Gene3D" id="3.90.930.1">
    <property type="match status" value="2"/>
</dbReference>
<sequence length="361" mass="42744">MKIKYILLFCVIFSSCQNDISEKKYRNENYVFYHENGKEGKWLKINPDLENKLTKSYSTYFFPNGNRFVELEVIDSYPNRIIKYFDKVNDKLTMTSIYESDSLIKTVYENGYSRQYHSNLGRIQSEGKIENGMFQGKWKFYRNDGKTIKQIVEYLNDTLHGIREDYWENGNLKNKLINVKGKQNGQSFHYYETGEIKEKNYLKNGNLHGKMKYYYKNGIVESERNYWNNIEIDSCKSFFENGKLKSLQVIKIDTNTLITYGKEYRYYDSGELHKESEIKNNLPHGILKTFYKSGKINSYQEMNQNKIDGKFIYFHENGLTKLKGKALNNILEDSVYYFNENGKPLKTMIVQNGVIIDSLIY</sequence>
<dbReference type="SUPFAM" id="SSF82185">
    <property type="entry name" value="Histone H3 K4-specific methyltransferase SET7/9 N-terminal domain"/>
    <property type="match status" value="2"/>
</dbReference>
<reference evidence="1 2" key="1">
    <citation type="submission" date="2019-06" db="EMBL/GenBank/DDBJ databases">
        <title>Flavobacteriaceae Paucihalobacterium erythroidium CWB-1, complete genome.</title>
        <authorList>
            <person name="Wu S."/>
        </authorList>
    </citation>
    <scope>NUCLEOTIDE SEQUENCE [LARGE SCALE GENOMIC DNA]</scope>
    <source>
        <strain evidence="1 2">CWB-1</strain>
    </source>
</reference>
<dbReference type="AlphaFoldDB" id="A0A506PBH4"/>
<dbReference type="Proteomes" id="UP000317332">
    <property type="component" value="Unassembled WGS sequence"/>
</dbReference>
<dbReference type="EMBL" id="VHIQ01000010">
    <property type="protein sequence ID" value="TPV31163.1"/>
    <property type="molecule type" value="Genomic_DNA"/>
</dbReference>
<dbReference type="OrthoDB" id="959177at2"/>
<dbReference type="RefSeq" id="WP_140991682.1">
    <property type="nucleotide sequence ID" value="NZ_VHIQ01000010.1"/>
</dbReference>
<accession>A0A506PBH4</accession>
<dbReference type="PROSITE" id="PS51257">
    <property type="entry name" value="PROKAR_LIPOPROTEIN"/>
    <property type="match status" value="1"/>
</dbReference>
<evidence type="ECO:0000313" key="1">
    <source>
        <dbReference type="EMBL" id="TPV31163.1"/>
    </source>
</evidence>
<proteinExistence type="predicted"/>
<organism evidence="1 2">
    <name type="scientific">Paucihalobacter ruber</name>
    <dbReference type="NCBI Taxonomy" id="2567861"/>
    <lineage>
        <taxon>Bacteria</taxon>
        <taxon>Pseudomonadati</taxon>
        <taxon>Bacteroidota</taxon>
        <taxon>Flavobacteriia</taxon>
        <taxon>Flavobacteriales</taxon>
        <taxon>Flavobacteriaceae</taxon>
        <taxon>Paucihalobacter</taxon>
    </lineage>
</organism>
<gene>
    <name evidence="1" type="ORF">FJ651_15365</name>
</gene>
<name>A0A506PBH4_9FLAO</name>
<evidence type="ECO:0000313" key="2">
    <source>
        <dbReference type="Proteomes" id="UP000317332"/>
    </source>
</evidence>
<dbReference type="Pfam" id="PF07661">
    <property type="entry name" value="MORN_2"/>
    <property type="match status" value="4"/>
</dbReference>
<protein>
    <recommendedName>
        <fullName evidence="3">Antitoxin component YwqK of YwqJK toxin-antitoxin module</fullName>
    </recommendedName>
</protein>
<keyword evidence="2" id="KW-1185">Reference proteome</keyword>
<comment type="caution">
    <text evidence="1">The sequence shown here is derived from an EMBL/GenBank/DDBJ whole genome shotgun (WGS) entry which is preliminary data.</text>
</comment>
<dbReference type="Gene3D" id="2.20.110.10">
    <property type="entry name" value="Histone H3 K4-specific methyltransferase SET7/9 N-terminal domain"/>
    <property type="match status" value="1"/>
</dbReference>
<dbReference type="InterPro" id="IPR011652">
    <property type="entry name" value="MORN_2"/>
</dbReference>
<evidence type="ECO:0008006" key="3">
    <source>
        <dbReference type="Google" id="ProtNLM"/>
    </source>
</evidence>